<evidence type="ECO:0000313" key="1">
    <source>
        <dbReference type="EMBL" id="KAF6448116.1"/>
    </source>
</evidence>
<dbReference type="GO" id="GO:0070939">
    <property type="term" value="C:Dsl1/NZR complex"/>
    <property type="evidence" value="ECO:0007669"/>
    <property type="project" value="TreeGrafter"/>
</dbReference>
<sequence length="354" mass="39828">MVKYIYPSIDGFDHERLLYYFTLLESFGCGDFGKYAIKPETHVRLLKKFKVVASGLNYKKLTDENTDPLEALEPVLSSQNILSISKLVPKIPDKDGRSFHLSEEDSKLLVFFRTETILKATWPQRQVDITDTDNEESRCALFAELLESSHQEAEFQHLVLLLQAWPPMSRDHATSITNNPWMRLATAMLTRCAVEDKEGLGNEVLKICRSLYNTKQMLPAEGVKELSALLWDQALLLPALKLLLESQDETLHAVALERVAGVAEVNDSNCDRELLSLLLDAKLLGPCVSTAFYPRIVEHLLASQQGRWDTEALARDLREAGHEAEAGSLLLAARGTHRALRTFSMALSAGRHWL</sequence>
<comment type="caution">
    <text evidence="1">The sequence shown here is derived from an EMBL/GenBank/DDBJ whole genome shotgun (WGS) entry which is preliminary data.</text>
</comment>
<dbReference type="GO" id="GO:0006890">
    <property type="term" value="P:retrograde vesicle-mediated transport, Golgi to endoplasmic reticulum"/>
    <property type="evidence" value="ECO:0007669"/>
    <property type="project" value="TreeGrafter"/>
</dbReference>
<proteinExistence type="predicted"/>
<keyword evidence="2" id="KW-1185">Reference proteome</keyword>
<gene>
    <name evidence="1" type="ORF">HJG63_013924</name>
</gene>
<name>A0A7J8FKB5_ROUAE</name>
<dbReference type="PANTHER" id="PTHR15922">
    <property type="entry name" value="NEUROBLASTOMA-AMPLIFIED SEQUENCE"/>
    <property type="match status" value="1"/>
</dbReference>
<dbReference type="EMBL" id="JACASE010000007">
    <property type="protein sequence ID" value="KAF6448116.1"/>
    <property type="molecule type" value="Genomic_DNA"/>
</dbReference>
<dbReference type="GO" id="GO:0000149">
    <property type="term" value="F:SNARE binding"/>
    <property type="evidence" value="ECO:0007669"/>
    <property type="project" value="TreeGrafter"/>
</dbReference>
<dbReference type="Proteomes" id="UP000593571">
    <property type="component" value="Unassembled WGS sequence"/>
</dbReference>
<evidence type="ECO:0000313" key="2">
    <source>
        <dbReference type="Proteomes" id="UP000593571"/>
    </source>
</evidence>
<organism evidence="1 2">
    <name type="scientific">Rousettus aegyptiacus</name>
    <name type="common">Egyptian fruit bat</name>
    <name type="synonym">Pteropus aegyptiacus</name>
    <dbReference type="NCBI Taxonomy" id="9407"/>
    <lineage>
        <taxon>Eukaryota</taxon>
        <taxon>Metazoa</taxon>
        <taxon>Chordata</taxon>
        <taxon>Craniata</taxon>
        <taxon>Vertebrata</taxon>
        <taxon>Euteleostomi</taxon>
        <taxon>Mammalia</taxon>
        <taxon>Eutheria</taxon>
        <taxon>Laurasiatheria</taxon>
        <taxon>Chiroptera</taxon>
        <taxon>Yinpterochiroptera</taxon>
        <taxon>Pteropodoidea</taxon>
        <taxon>Pteropodidae</taxon>
        <taxon>Rousettinae</taxon>
        <taxon>Rousettus</taxon>
    </lineage>
</organism>
<dbReference type="PANTHER" id="PTHR15922:SF2">
    <property type="entry name" value="NBAS SUBUNIT OF NRZ TETHERING COMPLEX"/>
    <property type="match status" value="1"/>
</dbReference>
<dbReference type="AlphaFoldDB" id="A0A7J8FKB5"/>
<protein>
    <submittedName>
        <fullName evidence="1">NBAS subunit of NRZ tethering complex</fullName>
    </submittedName>
</protein>
<accession>A0A7J8FKB5</accession>
<reference evidence="1 2" key="1">
    <citation type="journal article" date="2020" name="Nature">
        <title>Six reference-quality genomes reveal evolution of bat adaptations.</title>
        <authorList>
            <person name="Jebb D."/>
            <person name="Huang Z."/>
            <person name="Pippel M."/>
            <person name="Hughes G.M."/>
            <person name="Lavrichenko K."/>
            <person name="Devanna P."/>
            <person name="Winkler S."/>
            <person name="Jermiin L.S."/>
            <person name="Skirmuntt E.C."/>
            <person name="Katzourakis A."/>
            <person name="Burkitt-Gray L."/>
            <person name="Ray D.A."/>
            <person name="Sullivan K.A.M."/>
            <person name="Roscito J.G."/>
            <person name="Kirilenko B.M."/>
            <person name="Davalos L.M."/>
            <person name="Corthals A.P."/>
            <person name="Power M.L."/>
            <person name="Jones G."/>
            <person name="Ransome R.D."/>
            <person name="Dechmann D.K.N."/>
            <person name="Locatelli A.G."/>
            <person name="Puechmaille S.J."/>
            <person name="Fedrigo O."/>
            <person name="Jarvis E.D."/>
            <person name="Hiller M."/>
            <person name="Vernes S.C."/>
            <person name="Myers E.W."/>
            <person name="Teeling E.C."/>
        </authorList>
    </citation>
    <scope>NUCLEOTIDE SEQUENCE [LARGE SCALE GENOMIC DNA]</scope>
    <source>
        <strain evidence="1">MRouAeg1</strain>
        <tissue evidence="1">Muscle</tissue>
    </source>
</reference>